<organism evidence="2 3">
    <name type="scientific">Caballeronia sordidicola</name>
    <name type="common">Burkholderia sordidicola</name>
    <dbReference type="NCBI Taxonomy" id="196367"/>
    <lineage>
        <taxon>Bacteria</taxon>
        <taxon>Pseudomonadati</taxon>
        <taxon>Pseudomonadota</taxon>
        <taxon>Betaproteobacteria</taxon>
        <taxon>Burkholderiales</taxon>
        <taxon>Burkholderiaceae</taxon>
        <taxon>Caballeronia</taxon>
    </lineage>
</organism>
<sequence length="152" mass="16224">MQDAITIQHFDPTTVNCAMRYLFALTLAAVISTASTAAIADTPAGSDTPKQQCAIGYVTGVGGSAQSVHDYLATPDRDKYRFLADNPIQCQVSDEGRASACTGITSLQHEKVSVYDDDIDSATMAVVARVELDHGTYPVIIVVPKPDVKCEE</sequence>
<feature type="chain" id="PRO_5013347989" evidence="1">
    <location>
        <begin position="41"/>
        <end position="152"/>
    </location>
</feature>
<feature type="signal peptide" evidence="1">
    <location>
        <begin position="1"/>
        <end position="40"/>
    </location>
</feature>
<evidence type="ECO:0000313" key="3">
    <source>
        <dbReference type="Proteomes" id="UP000214720"/>
    </source>
</evidence>
<gene>
    <name evidence="2" type="ORF">BSU04_43720</name>
</gene>
<comment type="caution">
    <text evidence="2">The sequence shown here is derived from an EMBL/GenBank/DDBJ whole genome shotgun (WGS) entry which is preliminary data.</text>
</comment>
<evidence type="ECO:0000256" key="1">
    <source>
        <dbReference type="SAM" id="SignalP"/>
    </source>
</evidence>
<accession>A0A226WLR6</accession>
<name>A0A226WLR6_CABSO</name>
<evidence type="ECO:0000313" key="2">
    <source>
        <dbReference type="EMBL" id="OXC72122.1"/>
    </source>
</evidence>
<dbReference type="AlphaFoldDB" id="A0A226WLR6"/>
<proteinExistence type="predicted"/>
<dbReference type="EMBL" id="MTHB01000284">
    <property type="protein sequence ID" value="OXC72122.1"/>
    <property type="molecule type" value="Genomic_DNA"/>
</dbReference>
<keyword evidence="1" id="KW-0732">Signal</keyword>
<protein>
    <submittedName>
        <fullName evidence="2">Transposase, IS5 family</fullName>
    </submittedName>
</protein>
<dbReference type="Proteomes" id="UP000214720">
    <property type="component" value="Unassembled WGS sequence"/>
</dbReference>
<reference evidence="3" key="1">
    <citation type="submission" date="2017-01" db="EMBL/GenBank/DDBJ databases">
        <title>Genome Analysis of Deinococcus marmoris KOPRI26562.</title>
        <authorList>
            <person name="Kim J.H."/>
            <person name="Oh H.-M."/>
        </authorList>
    </citation>
    <scope>NUCLEOTIDE SEQUENCE [LARGE SCALE GENOMIC DNA]</scope>
    <source>
        <strain evidence="3">PAMC 26633</strain>
    </source>
</reference>